<sequence>MAIITINLERYLSERELAINYLRYDYAKQEPLIPGGKVTMLSSNDGLYFPAPGRFDFYNQEGELYVIDKPIEEFEKLLPALLKKLPTPLTFEVEDLEGIITLVQAAQTEGFIINGYHQKLVDTWDIIDPLSLIQYTTHMIKKGEQFDPMSYFTASQEDDRMTLVDSVGTQILRESDEKKARFVLENYYFEVLDKSGVCALNQIPLEDLAGVLYSLLNGMTVSEVKDMFLNPYNMTRNQVEECVLVYDRYMMSEKRKIESVADFIALDSLPLDTEFQGYYGEYSYWLEEECIRISRSFGVMDLPEVFDVLNMENRKVEVSHGASKVSDKLLSDAVESDILILRDDRIQTRVCDTSELEYQDGKIVNFIYEERKDKVSLSTFHETLFTGINQETQVELFKELTFSQTVARLQMLWKANGK</sequence>
<comment type="caution">
    <text evidence="1">The sequence shown here is derived from an EMBL/GenBank/DDBJ whole genome shotgun (WGS) entry which is preliminary data.</text>
</comment>
<name>A0A430A6E4_9ENTE</name>
<evidence type="ECO:0000313" key="1">
    <source>
        <dbReference type="EMBL" id="RSU02443.1"/>
    </source>
</evidence>
<accession>A0A430A6E4</accession>
<evidence type="ECO:0000313" key="2">
    <source>
        <dbReference type="Proteomes" id="UP000287101"/>
    </source>
</evidence>
<dbReference type="AlphaFoldDB" id="A0A430A6E4"/>
<gene>
    <name evidence="1" type="ORF">CBF31_08725</name>
</gene>
<proteinExistence type="predicted"/>
<keyword evidence="2" id="KW-1185">Reference proteome</keyword>
<dbReference type="Proteomes" id="UP000287101">
    <property type="component" value="Unassembled WGS sequence"/>
</dbReference>
<protein>
    <submittedName>
        <fullName evidence="1">Uncharacterized protein</fullName>
    </submittedName>
</protein>
<dbReference type="RefSeq" id="WP_126832103.1">
    <property type="nucleotide sequence ID" value="NZ_CBCRYB010000009.1"/>
</dbReference>
<reference evidence="1 2" key="1">
    <citation type="submission" date="2017-05" db="EMBL/GenBank/DDBJ databases">
        <title>Vagococcus spp. assemblies.</title>
        <authorList>
            <person name="Gulvik C.A."/>
        </authorList>
    </citation>
    <scope>NUCLEOTIDE SEQUENCE [LARGE SCALE GENOMIC DNA]</scope>
    <source>
        <strain evidence="1 2">CCUG 41755</strain>
    </source>
</reference>
<dbReference type="OrthoDB" id="2260446at2"/>
<organism evidence="1 2">
    <name type="scientific">Vagococcus fessus</name>
    <dbReference type="NCBI Taxonomy" id="120370"/>
    <lineage>
        <taxon>Bacteria</taxon>
        <taxon>Bacillati</taxon>
        <taxon>Bacillota</taxon>
        <taxon>Bacilli</taxon>
        <taxon>Lactobacillales</taxon>
        <taxon>Enterococcaceae</taxon>
        <taxon>Vagococcus</taxon>
    </lineage>
</organism>
<dbReference type="EMBL" id="NGJY01000003">
    <property type="protein sequence ID" value="RSU02443.1"/>
    <property type="molecule type" value="Genomic_DNA"/>
</dbReference>